<gene>
    <name evidence="2" type="ORF">SAMN04489740_3515</name>
</gene>
<evidence type="ECO:0000313" key="3">
    <source>
        <dbReference type="Proteomes" id="UP000182725"/>
    </source>
</evidence>
<dbReference type="RefSeq" id="WP_074713408.1">
    <property type="nucleotide sequence ID" value="NZ_FNTV01000001.1"/>
</dbReference>
<accession>A0A1H5N9F2</accession>
<dbReference type="Gene3D" id="3.40.430.10">
    <property type="entry name" value="Dihydrofolate Reductase, subunit A"/>
    <property type="match status" value="1"/>
</dbReference>
<dbReference type="EMBL" id="FNTV01000001">
    <property type="protein sequence ID" value="SEE98289.1"/>
    <property type="molecule type" value="Genomic_DNA"/>
</dbReference>
<dbReference type="Pfam" id="PF01872">
    <property type="entry name" value="RibD_C"/>
    <property type="match status" value="1"/>
</dbReference>
<proteinExistence type="predicted"/>
<dbReference type="AlphaFoldDB" id="A0A1H5N9F2"/>
<protein>
    <submittedName>
        <fullName evidence="2">Dihydrofolate reductase</fullName>
    </submittedName>
</protein>
<dbReference type="InterPro" id="IPR050765">
    <property type="entry name" value="Riboflavin_Biosynth_HTPR"/>
</dbReference>
<dbReference type="Proteomes" id="UP000182725">
    <property type="component" value="Unassembled WGS sequence"/>
</dbReference>
<evidence type="ECO:0000259" key="1">
    <source>
        <dbReference type="Pfam" id="PF01872"/>
    </source>
</evidence>
<dbReference type="GO" id="GO:0009231">
    <property type="term" value="P:riboflavin biosynthetic process"/>
    <property type="evidence" value="ECO:0007669"/>
    <property type="project" value="InterPro"/>
</dbReference>
<evidence type="ECO:0000313" key="2">
    <source>
        <dbReference type="EMBL" id="SEE98289.1"/>
    </source>
</evidence>
<dbReference type="PANTHER" id="PTHR38011">
    <property type="entry name" value="DIHYDROFOLATE REDUCTASE FAMILY PROTEIN (AFU_ORTHOLOGUE AFUA_8G06820)"/>
    <property type="match status" value="1"/>
</dbReference>
<dbReference type="PANTHER" id="PTHR38011:SF11">
    <property type="entry name" value="2,5-DIAMINO-6-RIBOSYLAMINO-4(3H)-PYRIMIDINONE 5'-PHOSPHATE REDUCTASE"/>
    <property type="match status" value="1"/>
</dbReference>
<dbReference type="InterPro" id="IPR024072">
    <property type="entry name" value="DHFR-like_dom_sf"/>
</dbReference>
<organism evidence="2 3">
    <name type="scientific">Arthrobacter alpinus</name>
    <dbReference type="NCBI Taxonomy" id="656366"/>
    <lineage>
        <taxon>Bacteria</taxon>
        <taxon>Bacillati</taxon>
        <taxon>Actinomycetota</taxon>
        <taxon>Actinomycetes</taxon>
        <taxon>Micrococcales</taxon>
        <taxon>Micrococcaceae</taxon>
        <taxon>Arthrobacter</taxon>
    </lineage>
</organism>
<reference evidence="2 3" key="1">
    <citation type="submission" date="2016-10" db="EMBL/GenBank/DDBJ databases">
        <authorList>
            <person name="de Groot N.N."/>
        </authorList>
    </citation>
    <scope>NUCLEOTIDE SEQUENCE [LARGE SCALE GENOMIC DNA]</scope>
    <source>
        <strain evidence="2 3">DSM 22274</strain>
    </source>
</reference>
<sequence length="187" mass="20655">MAKLIYTAITSLDGYIEDRNGNFDWAMPDEEVHGYVNNLERGNGTFLLGRRMYQTMAVWEEIHVQSGHPEVMRDYAAIWHGGDKVVYSGTLDHATTERTRIERVFDPENVRRMKADSATDLSVGGAQLAGVALRAGLVDEIHLLISPVLVGGGKPALPEIDATRLELLGQRGFGNGVVHLHYAVRNS</sequence>
<dbReference type="GO" id="GO:0008703">
    <property type="term" value="F:5-amino-6-(5-phosphoribosylamino)uracil reductase activity"/>
    <property type="evidence" value="ECO:0007669"/>
    <property type="project" value="InterPro"/>
</dbReference>
<dbReference type="InterPro" id="IPR002734">
    <property type="entry name" value="RibDG_C"/>
</dbReference>
<name>A0A1H5N9F2_9MICC</name>
<dbReference type="SUPFAM" id="SSF53597">
    <property type="entry name" value="Dihydrofolate reductase-like"/>
    <property type="match status" value="1"/>
</dbReference>
<feature type="domain" description="Bacterial bifunctional deaminase-reductase C-terminal" evidence="1">
    <location>
        <begin position="3"/>
        <end position="178"/>
    </location>
</feature>